<keyword evidence="4" id="KW-1185">Reference proteome</keyword>
<evidence type="ECO:0000313" key="4">
    <source>
        <dbReference type="Proteomes" id="UP000187209"/>
    </source>
</evidence>
<name>A0A1R2BPI9_9CILI</name>
<dbReference type="Gene3D" id="1.10.10.60">
    <property type="entry name" value="Homeodomain-like"/>
    <property type="match status" value="2"/>
</dbReference>
<evidence type="ECO:0000313" key="3">
    <source>
        <dbReference type="EMBL" id="OMJ78495.1"/>
    </source>
</evidence>
<gene>
    <name evidence="3" type="ORF">SteCoe_21648</name>
</gene>
<feature type="domain" description="HTH myb-type" evidence="2">
    <location>
        <begin position="3"/>
        <end position="64"/>
    </location>
</feature>
<proteinExistence type="predicted"/>
<dbReference type="PANTHER" id="PTHR45614:SF274">
    <property type="entry name" value="MYB-LIKE DNA-BINDING PROTEIN"/>
    <property type="match status" value="1"/>
</dbReference>
<evidence type="ECO:0000259" key="1">
    <source>
        <dbReference type="PROSITE" id="PS50090"/>
    </source>
</evidence>
<dbReference type="SUPFAM" id="SSF46689">
    <property type="entry name" value="Homeodomain-like"/>
    <property type="match status" value="1"/>
</dbReference>
<dbReference type="CDD" id="cd00167">
    <property type="entry name" value="SANT"/>
    <property type="match status" value="2"/>
</dbReference>
<dbReference type="InterPro" id="IPR017930">
    <property type="entry name" value="Myb_dom"/>
</dbReference>
<dbReference type="GO" id="GO:0005634">
    <property type="term" value="C:nucleus"/>
    <property type="evidence" value="ECO:0007669"/>
    <property type="project" value="TreeGrafter"/>
</dbReference>
<organism evidence="3 4">
    <name type="scientific">Stentor coeruleus</name>
    <dbReference type="NCBI Taxonomy" id="5963"/>
    <lineage>
        <taxon>Eukaryota</taxon>
        <taxon>Sar</taxon>
        <taxon>Alveolata</taxon>
        <taxon>Ciliophora</taxon>
        <taxon>Postciliodesmatophora</taxon>
        <taxon>Heterotrichea</taxon>
        <taxon>Heterotrichida</taxon>
        <taxon>Stentoridae</taxon>
        <taxon>Stentor</taxon>
    </lineage>
</organism>
<dbReference type="InterPro" id="IPR050560">
    <property type="entry name" value="MYB_TF"/>
</dbReference>
<dbReference type="PANTHER" id="PTHR45614">
    <property type="entry name" value="MYB PROTEIN-RELATED"/>
    <property type="match status" value="1"/>
</dbReference>
<accession>A0A1R2BPI9</accession>
<reference evidence="3 4" key="1">
    <citation type="submission" date="2016-11" db="EMBL/GenBank/DDBJ databases">
        <title>The macronuclear genome of Stentor coeruleus: a giant cell with tiny introns.</title>
        <authorList>
            <person name="Slabodnick M."/>
            <person name="Ruby J.G."/>
            <person name="Reiff S.B."/>
            <person name="Swart E.C."/>
            <person name="Gosai S."/>
            <person name="Prabakaran S."/>
            <person name="Witkowska E."/>
            <person name="Larue G.E."/>
            <person name="Fisher S."/>
            <person name="Freeman R.M."/>
            <person name="Gunawardena J."/>
            <person name="Chu W."/>
            <person name="Stover N.A."/>
            <person name="Gregory B.D."/>
            <person name="Nowacki M."/>
            <person name="Derisi J."/>
            <person name="Roy S.W."/>
            <person name="Marshall W.F."/>
            <person name="Sood P."/>
        </authorList>
    </citation>
    <scope>NUCLEOTIDE SEQUENCE [LARGE SCALE GENOMIC DNA]</scope>
    <source>
        <strain evidence="3">WM001</strain>
    </source>
</reference>
<dbReference type="AlphaFoldDB" id="A0A1R2BPI9"/>
<protein>
    <submittedName>
        <fullName evidence="3">Uncharacterized protein</fullName>
    </submittedName>
</protein>
<dbReference type="PROSITE" id="PS51294">
    <property type="entry name" value="HTH_MYB"/>
    <property type="match status" value="2"/>
</dbReference>
<feature type="domain" description="Myb-like" evidence="1">
    <location>
        <begin position="4"/>
        <end position="60"/>
    </location>
</feature>
<comment type="caution">
    <text evidence="3">The sequence shown here is derived from an EMBL/GenBank/DDBJ whole genome shotgun (WGS) entry which is preliminary data.</text>
</comment>
<feature type="domain" description="HTH myb-type" evidence="2">
    <location>
        <begin position="67"/>
        <end position="115"/>
    </location>
</feature>
<feature type="domain" description="Myb-like" evidence="1">
    <location>
        <begin position="61"/>
        <end position="111"/>
    </location>
</feature>
<dbReference type="GO" id="GO:0000978">
    <property type="term" value="F:RNA polymerase II cis-regulatory region sequence-specific DNA binding"/>
    <property type="evidence" value="ECO:0007669"/>
    <property type="project" value="TreeGrafter"/>
</dbReference>
<dbReference type="GO" id="GO:0000981">
    <property type="term" value="F:DNA-binding transcription factor activity, RNA polymerase II-specific"/>
    <property type="evidence" value="ECO:0007669"/>
    <property type="project" value="TreeGrafter"/>
</dbReference>
<dbReference type="Proteomes" id="UP000187209">
    <property type="component" value="Unassembled WGS sequence"/>
</dbReference>
<dbReference type="EMBL" id="MPUH01000518">
    <property type="protein sequence ID" value="OMJ78495.1"/>
    <property type="molecule type" value="Genomic_DNA"/>
</dbReference>
<sequence length="233" mass="27590">MVKRNLRKTKLWAHEEDSALKDIIKKFNSKSWVTIARKVSKEIGTKRTAKQCRDRWINYLNKGINNRSFTDYEVNKLISIQEVHGNKWIDMAKELKGRTENQVKNFFHATIRRNIRKFNKGKNDCEKIEFISMEMLNNPEVRSILLAKKNVPWTVISNTKLSVDALYFLQSLKNPKNETTYDLSKSIIYNGNSINPYEPWAENEEMIKSIYNVYQYCTEFLLPSYDIQNPFLF</sequence>
<dbReference type="PROSITE" id="PS50090">
    <property type="entry name" value="MYB_LIKE"/>
    <property type="match status" value="2"/>
</dbReference>
<dbReference type="Pfam" id="PF13921">
    <property type="entry name" value="Myb_DNA-bind_6"/>
    <property type="match status" value="1"/>
</dbReference>
<dbReference type="OrthoDB" id="2143914at2759"/>
<dbReference type="InterPro" id="IPR009057">
    <property type="entry name" value="Homeodomain-like_sf"/>
</dbReference>
<dbReference type="SMART" id="SM00717">
    <property type="entry name" value="SANT"/>
    <property type="match status" value="2"/>
</dbReference>
<evidence type="ECO:0000259" key="2">
    <source>
        <dbReference type="PROSITE" id="PS51294"/>
    </source>
</evidence>
<dbReference type="InterPro" id="IPR001005">
    <property type="entry name" value="SANT/Myb"/>
</dbReference>